<dbReference type="RefSeq" id="XP_023630501.1">
    <property type="nucleotide sequence ID" value="XM_023774733.1"/>
</dbReference>
<feature type="compositionally biased region" description="Low complexity" evidence="1">
    <location>
        <begin position="194"/>
        <end position="203"/>
    </location>
</feature>
<evidence type="ECO:0000313" key="2">
    <source>
        <dbReference type="EMBL" id="CZT23777.1"/>
    </source>
</evidence>
<feature type="region of interest" description="Disordered" evidence="1">
    <location>
        <begin position="175"/>
        <end position="221"/>
    </location>
</feature>
<reference evidence="2 3" key="1">
    <citation type="submission" date="2016-03" db="EMBL/GenBank/DDBJ databases">
        <authorList>
            <person name="Ploux O."/>
        </authorList>
    </citation>
    <scope>NUCLEOTIDE SEQUENCE [LARGE SCALE GENOMIC DNA]</scope>
    <source>
        <strain evidence="2 3">URUG2</strain>
    </source>
</reference>
<organism evidence="2 3">
    <name type="scientific">Ramularia collo-cygni</name>
    <dbReference type="NCBI Taxonomy" id="112498"/>
    <lineage>
        <taxon>Eukaryota</taxon>
        <taxon>Fungi</taxon>
        <taxon>Dikarya</taxon>
        <taxon>Ascomycota</taxon>
        <taxon>Pezizomycotina</taxon>
        <taxon>Dothideomycetes</taxon>
        <taxon>Dothideomycetidae</taxon>
        <taxon>Mycosphaerellales</taxon>
        <taxon>Mycosphaerellaceae</taxon>
        <taxon>Ramularia</taxon>
    </lineage>
</organism>
<dbReference type="GeneID" id="35604562"/>
<proteinExistence type="predicted"/>
<evidence type="ECO:0000256" key="1">
    <source>
        <dbReference type="SAM" id="MobiDB-lite"/>
    </source>
</evidence>
<name>A0A2D3V0D1_9PEZI</name>
<protein>
    <submittedName>
        <fullName evidence="2">Uncharacterized protein</fullName>
    </submittedName>
</protein>
<accession>A0A2D3V0D1</accession>
<sequence length="221" mass="23837">MAPPTISSADAHWNHVLEMTYEERQAYTAKLAAEEKALDDEHDALSTENEVLHQKIEAAKARKPTRVSANGELESIPLSEQEVEIPKISQPAVELISAITELRRVIVGLEELRDIILDEDVQQTMLSSTATLLDELNSMKYPVDEETGEEIKIEALNELRAMVGRTYDKLRKYITPKSSTDPSVPGEGSQAAVARGGSEASIARGGGEAGGPGGGQEGTEG</sequence>
<dbReference type="AlphaFoldDB" id="A0A2D3V0D1"/>
<keyword evidence="3" id="KW-1185">Reference proteome</keyword>
<evidence type="ECO:0000313" key="3">
    <source>
        <dbReference type="Proteomes" id="UP000225277"/>
    </source>
</evidence>
<gene>
    <name evidence="2" type="ORF">RCC_09491</name>
</gene>
<feature type="compositionally biased region" description="Gly residues" evidence="1">
    <location>
        <begin position="204"/>
        <end position="221"/>
    </location>
</feature>
<dbReference type="EMBL" id="FJUY01000018">
    <property type="protein sequence ID" value="CZT23777.1"/>
    <property type="molecule type" value="Genomic_DNA"/>
</dbReference>
<dbReference type="Proteomes" id="UP000225277">
    <property type="component" value="Unassembled WGS sequence"/>
</dbReference>